<feature type="domain" description="Helicase ATP-binding" evidence="13">
    <location>
        <begin position="25"/>
        <end position="193"/>
    </location>
</feature>
<dbReference type="InterPro" id="IPR004589">
    <property type="entry name" value="DNA_helicase_ATP-dep_RecQ"/>
</dbReference>
<dbReference type="PROSITE" id="PS51192">
    <property type="entry name" value="HELICASE_ATP_BIND_1"/>
    <property type="match status" value="1"/>
</dbReference>
<evidence type="ECO:0000256" key="9">
    <source>
        <dbReference type="ARBA" id="ARBA00034617"/>
    </source>
</evidence>
<evidence type="ECO:0000256" key="6">
    <source>
        <dbReference type="ARBA" id="ARBA00022840"/>
    </source>
</evidence>
<name>A0A2H1EA09_9FLAO</name>
<dbReference type="SUPFAM" id="SSF52540">
    <property type="entry name" value="P-loop containing nucleoside triphosphate hydrolases"/>
    <property type="match status" value="1"/>
</dbReference>
<dbReference type="Gene3D" id="1.10.10.10">
    <property type="entry name" value="Winged helix-like DNA-binding domain superfamily/Winged helix DNA-binding domain"/>
    <property type="match status" value="1"/>
</dbReference>
<evidence type="ECO:0000256" key="1">
    <source>
        <dbReference type="ARBA" id="ARBA00005446"/>
    </source>
</evidence>
<dbReference type="EC" id="5.6.2.4" evidence="10"/>
<dbReference type="PROSITE" id="PS51194">
    <property type="entry name" value="HELICASE_CTER"/>
    <property type="match status" value="1"/>
</dbReference>
<dbReference type="GeneID" id="47722929"/>
<dbReference type="GO" id="GO:0009378">
    <property type="term" value="F:four-way junction helicase activity"/>
    <property type="evidence" value="ECO:0007669"/>
    <property type="project" value="TreeGrafter"/>
</dbReference>
<keyword evidence="3" id="KW-0547">Nucleotide-binding</keyword>
<dbReference type="InterPro" id="IPR001650">
    <property type="entry name" value="Helicase_C-like"/>
</dbReference>
<dbReference type="Pfam" id="PF00271">
    <property type="entry name" value="Helicase_C"/>
    <property type="match status" value="1"/>
</dbReference>
<dbReference type="KEGG" id="tmar:MARIT_1406"/>
<evidence type="ECO:0000256" key="7">
    <source>
        <dbReference type="ARBA" id="ARBA00023125"/>
    </source>
</evidence>
<gene>
    <name evidence="15" type="ORF">MARIT_1406</name>
</gene>
<evidence type="ECO:0000256" key="12">
    <source>
        <dbReference type="ARBA" id="ARBA00044550"/>
    </source>
</evidence>
<dbReference type="AlphaFoldDB" id="A0A2H1EA09"/>
<dbReference type="GO" id="GO:0043138">
    <property type="term" value="F:3'-5' DNA helicase activity"/>
    <property type="evidence" value="ECO:0007669"/>
    <property type="project" value="UniProtKB-EC"/>
</dbReference>
<evidence type="ECO:0000256" key="11">
    <source>
        <dbReference type="ARBA" id="ARBA00044535"/>
    </source>
</evidence>
<dbReference type="GO" id="GO:0016787">
    <property type="term" value="F:hydrolase activity"/>
    <property type="evidence" value="ECO:0007669"/>
    <property type="project" value="UniProtKB-KW"/>
</dbReference>
<dbReference type="Gene3D" id="3.40.50.300">
    <property type="entry name" value="P-loop containing nucleotide triphosphate hydrolases"/>
    <property type="match status" value="2"/>
</dbReference>
<dbReference type="OrthoDB" id="9763310at2"/>
<dbReference type="FunFam" id="3.40.50.300:FF:001389">
    <property type="entry name" value="ATP-dependent DNA helicase RecQ"/>
    <property type="match status" value="1"/>
</dbReference>
<dbReference type="InterPro" id="IPR036388">
    <property type="entry name" value="WH-like_DNA-bd_sf"/>
</dbReference>
<dbReference type="NCBIfam" id="TIGR00614">
    <property type="entry name" value="recQ_fam"/>
    <property type="match status" value="1"/>
</dbReference>
<dbReference type="GO" id="GO:0043590">
    <property type="term" value="C:bacterial nucleoid"/>
    <property type="evidence" value="ECO:0007669"/>
    <property type="project" value="TreeGrafter"/>
</dbReference>
<reference evidence="15 16" key="1">
    <citation type="submission" date="2016-11" db="EMBL/GenBank/DDBJ databases">
        <authorList>
            <person name="Jaros S."/>
            <person name="Januszkiewicz K."/>
            <person name="Wedrychowicz H."/>
        </authorList>
    </citation>
    <scope>NUCLEOTIDE SEQUENCE [LARGE SCALE GENOMIC DNA]</scope>
    <source>
        <strain evidence="15">NCIMB 2154T</strain>
    </source>
</reference>
<dbReference type="EMBL" id="LT634361">
    <property type="protein sequence ID" value="SFZ82029.1"/>
    <property type="molecule type" value="Genomic_DNA"/>
</dbReference>
<organism evidence="15 16">
    <name type="scientific">Tenacibaculum maritimum NCIMB 2154</name>
    <dbReference type="NCBI Taxonomy" id="1349785"/>
    <lineage>
        <taxon>Bacteria</taxon>
        <taxon>Pseudomonadati</taxon>
        <taxon>Bacteroidota</taxon>
        <taxon>Flavobacteriia</taxon>
        <taxon>Flavobacteriales</taxon>
        <taxon>Flavobacteriaceae</taxon>
        <taxon>Tenacibaculum</taxon>
    </lineage>
</organism>
<dbReference type="InterPro" id="IPR027417">
    <property type="entry name" value="P-loop_NTPase"/>
</dbReference>
<dbReference type="GO" id="GO:0005737">
    <property type="term" value="C:cytoplasm"/>
    <property type="evidence" value="ECO:0007669"/>
    <property type="project" value="TreeGrafter"/>
</dbReference>
<dbReference type="RefSeq" id="WP_100211111.1">
    <property type="nucleotide sequence ID" value="NZ_CP138495.1"/>
</dbReference>
<evidence type="ECO:0000313" key="15">
    <source>
        <dbReference type="EMBL" id="SFZ82029.1"/>
    </source>
</evidence>
<keyword evidence="16" id="KW-1185">Reference proteome</keyword>
<dbReference type="GO" id="GO:0005524">
    <property type="term" value="F:ATP binding"/>
    <property type="evidence" value="ECO:0007669"/>
    <property type="project" value="UniProtKB-KW"/>
</dbReference>
<evidence type="ECO:0000256" key="2">
    <source>
        <dbReference type="ARBA" id="ARBA00022723"/>
    </source>
</evidence>
<evidence type="ECO:0000256" key="4">
    <source>
        <dbReference type="ARBA" id="ARBA00022801"/>
    </source>
</evidence>
<keyword evidence="8" id="KW-0413">Isomerase</keyword>
<keyword evidence="5 15" id="KW-0347">Helicase</keyword>
<dbReference type="Pfam" id="PF16124">
    <property type="entry name" value="RecQ_Zn_bind"/>
    <property type="match status" value="1"/>
</dbReference>
<dbReference type="GO" id="GO:0003677">
    <property type="term" value="F:DNA binding"/>
    <property type="evidence" value="ECO:0007669"/>
    <property type="project" value="UniProtKB-KW"/>
</dbReference>
<evidence type="ECO:0000259" key="14">
    <source>
        <dbReference type="PROSITE" id="PS51194"/>
    </source>
</evidence>
<dbReference type="InterPro" id="IPR032284">
    <property type="entry name" value="RecQ_Zn-bd"/>
</dbReference>
<keyword evidence="4" id="KW-0378">Hydrolase</keyword>
<keyword evidence="7" id="KW-0238">DNA-binding</keyword>
<keyword evidence="6" id="KW-0067">ATP-binding</keyword>
<accession>A0A2H1EA09</accession>
<dbReference type="InterPro" id="IPR011545">
    <property type="entry name" value="DEAD/DEAH_box_helicase_dom"/>
</dbReference>
<keyword evidence="2" id="KW-0479">Metal-binding</keyword>
<dbReference type="GO" id="GO:0046872">
    <property type="term" value="F:metal ion binding"/>
    <property type="evidence" value="ECO:0007669"/>
    <property type="project" value="UniProtKB-KW"/>
</dbReference>
<sequence length="626" mass="71771">MINSIQILQKYWGHSSFRFPQEAIIESANNGNDTIALLPTGGGKSICFQIPALAKEGICIVISPLIALMEDQVNSLLDKDIKATTIPSGSTQDEMIILFDKIRFANYKFLYLSPERLQSTFIQEKIRQLNVNLIAIDEAHCISEWGHDFRPSYRNINILRALKPTVNCIALTATATNKVIDDIKTSLEMKAVKIFRKSFFRKNLAYQVYQTEDKLYQLKQIFRKTKSPAIVYVNTRSKTKEISNYLTAHGFNSTFYHGGLSAIEKQVSFQDWMTEKKPIIVATNAFGMGIDKPNVGIVIHLNLPSSIENYIQEAGRAGRNGKKAFSVVLQNKNDQAIFKELIIKSYPNISELKEIHQKLYQHFQIVKGEYTASQFDLNLLEFSNKYNFSSNKVFNSLQILHNNGVLQSSDNTRKKSTVKFLVKSKYVLTYIHKNNTLRKFIQTFLRIYGGVFEEAIKIDEFYLAKKAGITSWKTIEYLNKLADDNLISYVRAAAHTELTFLLPREDDITINRISKHVKTYLNQKKQKVDDVINFITNNDICRSIQLLSYFGENKLHECGFCDVCLKNKKIENISDKILSLIQKNKEMSSREICASLSAKEQDILINLQYLLAEEKIAINSYNKYYI</sequence>
<dbReference type="Proteomes" id="UP000231564">
    <property type="component" value="Chromosome MARIT"/>
</dbReference>
<evidence type="ECO:0000256" key="8">
    <source>
        <dbReference type="ARBA" id="ARBA00023235"/>
    </source>
</evidence>
<dbReference type="STRING" id="1349785.GCA_000509405_00800"/>
<comment type="catalytic activity">
    <reaction evidence="9">
        <text>Couples ATP hydrolysis with the unwinding of duplex DNA by translocating in the 3'-5' direction.</text>
        <dbReference type="EC" id="5.6.2.4"/>
    </reaction>
</comment>
<feature type="domain" description="Helicase C-terminal" evidence="14">
    <location>
        <begin position="217"/>
        <end position="360"/>
    </location>
</feature>
<dbReference type="PANTHER" id="PTHR13710:SF105">
    <property type="entry name" value="ATP-DEPENDENT DNA HELICASE Q1"/>
    <property type="match status" value="1"/>
</dbReference>
<evidence type="ECO:0000313" key="16">
    <source>
        <dbReference type="Proteomes" id="UP000231564"/>
    </source>
</evidence>
<evidence type="ECO:0000256" key="10">
    <source>
        <dbReference type="ARBA" id="ARBA00034808"/>
    </source>
</evidence>
<dbReference type="PANTHER" id="PTHR13710">
    <property type="entry name" value="DNA HELICASE RECQ FAMILY MEMBER"/>
    <property type="match status" value="1"/>
</dbReference>
<evidence type="ECO:0000259" key="13">
    <source>
        <dbReference type="PROSITE" id="PS51192"/>
    </source>
</evidence>
<dbReference type="Pfam" id="PF00270">
    <property type="entry name" value="DEAD"/>
    <property type="match status" value="1"/>
</dbReference>
<comment type="similarity">
    <text evidence="1">Belongs to the helicase family. RecQ subfamily.</text>
</comment>
<dbReference type="SMART" id="SM00490">
    <property type="entry name" value="HELICc"/>
    <property type="match status" value="1"/>
</dbReference>
<dbReference type="InterPro" id="IPR014001">
    <property type="entry name" value="Helicase_ATP-bd"/>
</dbReference>
<proteinExistence type="inferred from homology"/>
<dbReference type="CDD" id="cd17920">
    <property type="entry name" value="DEXHc_RecQ"/>
    <property type="match status" value="1"/>
</dbReference>
<protein>
    <recommendedName>
        <fullName evidence="11">ATP-dependent DNA helicase RecQ</fullName>
        <ecNumber evidence="10">5.6.2.4</ecNumber>
    </recommendedName>
    <alternativeName>
        <fullName evidence="12">DNA 3'-5' helicase RecQ</fullName>
    </alternativeName>
</protein>
<evidence type="ECO:0000256" key="5">
    <source>
        <dbReference type="ARBA" id="ARBA00022806"/>
    </source>
</evidence>
<dbReference type="GO" id="GO:0030894">
    <property type="term" value="C:replisome"/>
    <property type="evidence" value="ECO:0007669"/>
    <property type="project" value="TreeGrafter"/>
</dbReference>
<dbReference type="SMART" id="SM00487">
    <property type="entry name" value="DEXDc"/>
    <property type="match status" value="1"/>
</dbReference>
<dbReference type="GO" id="GO:0006281">
    <property type="term" value="P:DNA repair"/>
    <property type="evidence" value="ECO:0007669"/>
    <property type="project" value="TreeGrafter"/>
</dbReference>
<evidence type="ECO:0000256" key="3">
    <source>
        <dbReference type="ARBA" id="ARBA00022741"/>
    </source>
</evidence>
<dbReference type="GO" id="GO:0006310">
    <property type="term" value="P:DNA recombination"/>
    <property type="evidence" value="ECO:0007669"/>
    <property type="project" value="InterPro"/>
</dbReference>